<organism evidence="1 2">
    <name type="scientific">Pleurotus cornucopiae</name>
    <name type="common">Cornucopia mushroom</name>
    <dbReference type="NCBI Taxonomy" id="5321"/>
    <lineage>
        <taxon>Eukaryota</taxon>
        <taxon>Fungi</taxon>
        <taxon>Dikarya</taxon>
        <taxon>Basidiomycota</taxon>
        <taxon>Agaricomycotina</taxon>
        <taxon>Agaricomycetes</taxon>
        <taxon>Agaricomycetidae</taxon>
        <taxon>Agaricales</taxon>
        <taxon>Pleurotineae</taxon>
        <taxon>Pleurotaceae</taxon>
        <taxon>Pleurotus</taxon>
    </lineage>
</organism>
<name>A0ACB7IV17_PLECO</name>
<evidence type="ECO:0000313" key="2">
    <source>
        <dbReference type="Proteomes" id="UP000824881"/>
    </source>
</evidence>
<sequence length="346" mass="38694">MRFATRTLTISTSPPCSTLDHQSKEEDYETILSTLSRDDQSRQQKLADIRLRERRSTLWSTPYTAAAYVVYVCLWYFQALMLPRGVALAPAIVGPLIVLFIRRIVQLWYSRKEAHEEKTLQHLLKQQRTKVEEIKKKTNYYSTRDLLSKYDESMPMNTPPPPQGLRQRLIPAPGQTPRTPNNGRPQALASTSGPNGRNPGPPALIHPALNALSPSPFLATPTRKQWYDKLGDALLGEDDQAPPSSRYALICEKCFKHNGLLPEAMWEDAQFRCIKCDHLNASVRSKREARRSVSPSAALVNGSMSAPRTPSPVRNTAGRAPSSPAASPPRSIADPSRDIADRMDED</sequence>
<evidence type="ECO:0000313" key="1">
    <source>
        <dbReference type="EMBL" id="KAG9221478.1"/>
    </source>
</evidence>
<accession>A0ACB7IV17</accession>
<keyword evidence="2" id="KW-1185">Reference proteome</keyword>
<dbReference type="EMBL" id="WQMT02000006">
    <property type="protein sequence ID" value="KAG9221478.1"/>
    <property type="molecule type" value="Genomic_DNA"/>
</dbReference>
<protein>
    <submittedName>
        <fullName evidence="1">Uncharacterized protein</fullName>
    </submittedName>
</protein>
<dbReference type="Proteomes" id="UP000824881">
    <property type="component" value="Unassembled WGS sequence"/>
</dbReference>
<gene>
    <name evidence="1" type="ORF">CCMSSC00406_0009914</name>
</gene>
<proteinExistence type="predicted"/>
<reference evidence="1 2" key="1">
    <citation type="journal article" date="2021" name="Appl. Environ. Microbiol.">
        <title>Genetic linkage and physical mapping for an oyster mushroom Pleurotus cornucopiae and QTL analysis for the trait cap color.</title>
        <authorList>
            <person name="Zhang Y."/>
            <person name="Gao W."/>
            <person name="Sonnenberg A."/>
            <person name="Chen Q."/>
            <person name="Zhang J."/>
            <person name="Huang C."/>
        </authorList>
    </citation>
    <scope>NUCLEOTIDE SEQUENCE [LARGE SCALE GENOMIC DNA]</scope>
    <source>
        <strain evidence="1">CCMSSC00406</strain>
    </source>
</reference>
<comment type="caution">
    <text evidence="1">The sequence shown here is derived from an EMBL/GenBank/DDBJ whole genome shotgun (WGS) entry which is preliminary data.</text>
</comment>